<keyword evidence="4" id="KW-1185">Reference proteome</keyword>
<dbReference type="RefSeq" id="WP_126783285.1">
    <property type="nucleotide sequence ID" value="NZ_PIQF01000001.1"/>
</dbReference>
<sequence length="277" mass="31207">MDKSTVLLRNNVTIKGSGEVTLLLAHGFGCDQTIWDRLTPDFYSSCTVVTFDYVGSGESDLNHYTEERYQDLNGYADDLVDVITALDLHNIVLVAHSVSGSIATLAFPEIKSRLLHIVMLNPSPRYIHDEPSYKSGFSRSDVDQLMVMMEQNFYGWAQGMAPQVMDNPEHPELSSELEQHFRAGESRIVRAFARATFYSDVRSKLEKVACPVTILQADKDIVVPQMVAEYVTQQLPDARLKIINARGHYPHVSAPDVVSQEITKVVKEQYREQQVRG</sequence>
<evidence type="ECO:0000256" key="1">
    <source>
        <dbReference type="ARBA" id="ARBA00008645"/>
    </source>
</evidence>
<dbReference type="OrthoDB" id="8680283at2"/>
<dbReference type="AlphaFoldDB" id="A0A432ZGI3"/>
<dbReference type="InterPro" id="IPR029058">
    <property type="entry name" value="AB_hydrolase_fold"/>
</dbReference>
<feature type="domain" description="AB hydrolase-1" evidence="2">
    <location>
        <begin position="22"/>
        <end position="260"/>
    </location>
</feature>
<reference evidence="3 4" key="1">
    <citation type="journal article" date="2011" name="Front. Microbiol.">
        <title>Genomic signatures of strain selection and enhancement in Bacillus atrophaeus var. globigii, a historical biowarfare simulant.</title>
        <authorList>
            <person name="Gibbons H.S."/>
            <person name="Broomall S.M."/>
            <person name="McNew L.A."/>
            <person name="Daligault H."/>
            <person name="Chapman C."/>
            <person name="Bruce D."/>
            <person name="Karavis M."/>
            <person name="Krepps M."/>
            <person name="McGregor P.A."/>
            <person name="Hong C."/>
            <person name="Park K.H."/>
            <person name="Akmal A."/>
            <person name="Feldman A."/>
            <person name="Lin J.S."/>
            <person name="Chang W.E."/>
            <person name="Higgs B.W."/>
            <person name="Demirev P."/>
            <person name="Lindquist J."/>
            <person name="Liem A."/>
            <person name="Fochler E."/>
            <person name="Read T.D."/>
            <person name="Tapia R."/>
            <person name="Johnson S."/>
            <person name="Bishop-Lilly K.A."/>
            <person name="Detter C."/>
            <person name="Han C."/>
            <person name="Sozhamannan S."/>
            <person name="Rosenzweig C.N."/>
            <person name="Skowronski E.W."/>
        </authorList>
    </citation>
    <scope>NUCLEOTIDE SEQUENCE [LARGE SCALE GENOMIC DNA]</scope>
    <source>
        <strain evidence="3 4">CL-SP19</strain>
    </source>
</reference>
<proteinExistence type="inferred from homology"/>
<evidence type="ECO:0000313" key="3">
    <source>
        <dbReference type="EMBL" id="RUO77014.1"/>
    </source>
</evidence>
<accession>A0A432ZGI3</accession>
<dbReference type="InterPro" id="IPR000073">
    <property type="entry name" value="AB_hydrolase_1"/>
</dbReference>
<gene>
    <name evidence="3" type="ORF">CWI81_00470</name>
</gene>
<protein>
    <recommendedName>
        <fullName evidence="2">AB hydrolase-1 domain-containing protein</fullName>
    </recommendedName>
</protein>
<evidence type="ECO:0000259" key="2">
    <source>
        <dbReference type="Pfam" id="PF12697"/>
    </source>
</evidence>
<evidence type="ECO:0000313" key="4">
    <source>
        <dbReference type="Proteomes" id="UP000287908"/>
    </source>
</evidence>
<comment type="caution">
    <text evidence="3">The sequence shown here is derived from an EMBL/GenBank/DDBJ whole genome shotgun (WGS) entry which is preliminary data.</text>
</comment>
<dbReference type="PANTHER" id="PTHR43039">
    <property type="entry name" value="ESTERASE-RELATED"/>
    <property type="match status" value="1"/>
</dbReference>
<organism evidence="3 4">
    <name type="scientific">Idiomarina seosinensis</name>
    <dbReference type="NCBI Taxonomy" id="281739"/>
    <lineage>
        <taxon>Bacteria</taxon>
        <taxon>Pseudomonadati</taxon>
        <taxon>Pseudomonadota</taxon>
        <taxon>Gammaproteobacteria</taxon>
        <taxon>Alteromonadales</taxon>
        <taxon>Idiomarinaceae</taxon>
        <taxon>Idiomarina</taxon>
    </lineage>
</organism>
<dbReference type="EMBL" id="PIQF01000001">
    <property type="protein sequence ID" value="RUO77014.1"/>
    <property type="molecule type" value="Genomic_DNA"/>
</dbReference>
<dbReference type="SUPFAM" id="SSF53474">
    <property type="entry name" value="alpha/beta-Hydrolases"/>
    <property type="match status" value="1"/>
</dbReference>
<comment type="similarity">
    <text evidence="1">Belongs to the AB hydrolase superfamily.</text>
</comment>
<name>A0A432ZGI3_9GAMM</name>
<dbReference type="Gene3D" id="3.40.50.1820">
    <property type="entry name" value="alpha/beta hydrolase"/>
    <property type="match status" value="1"/>
</dbReference>
<dbReference type="Proteomes" id="UP000287908">
    <property type="component" value="Unassembled WGS sequence"/>
</dbReference>
<dbReference type="Pfam" id="PF12697">
    <property type="entry name" value="Abhydrolase_6"/>
    <property type="match status" value="1"/>
</dbReference>